<evidence type="ECO:0000313" key="24">
    <source>
        <dbReference type="EMBL" id="JAT50962.1"/>
    </source>
</evidence>
<evidence type="ECO:0000256" key="2">
    <source>
        <dbReference type="ARBA" id="ARBA00004496"/>
    </source>
</evidence>
<evidence type="ECO:0000256" key="20">
    <source>
        <dbReference type="ARBA" id="ARBA00064494"/>
    </source>
</evidence>
<keyword evidence="9" id="KW-0949">S-adenosyl-L-methionine</keyword>
<dbReference type="InterPro" id="IPR029063">
    <property type="entry name" value="SAM-dependent_MTases_sf"/>
</dbReference>
<evidence type="ECO:0000256" key="18">
    <source>
        <dbReference type="ARBA" id="ARBA00049790"/>
    </source>
</evidence>
<keyword evidence="7" id="KW-0489">Methyltransferase</keyword>
<comment type="function">
    <text evidence="19">Catalyzes the 2 serial methylation steps for the conversion of the 7-monomethylguanosine (m(7)G) caps of snRNAs and snoRNAs to a 2,2,7-trimethylguanosine (m(2,2,7)G) cap structure. The enzyme is specific for guanine, and N7 methylation must precede N2 methylation. Hypermethylation of the m7G cap of U snRNAs leads to their concentration in nuclear foci, their colocalization with coilin and the formation of canonical Cajal bodies (CBs). Plays a role in transcriptional regulation.</text>
</comment>
<evidence type="ECO:0000256" key="14">
    <source>
        <dbReference type="ARBA" id="ARBA00047418"/>
    </source>
</evidence>
<evidence type="ECO:0000256" key="5">
    <source>
        <dbReference type="ARBA" id="ARBA00022490"/>
    </source>
</evidence>
<feature type="compositionally biased region" description="Low complexity" evidence="23">
    <location>
        <begin position="15"/>
        <end position="31"/>
    </location>
</feature>
<comment type="similarity">
    <text evidence="13">Belongs to the methyltransferase superfamily. Trimethylguanosine synthase family.</text>
</comment>
<evidence type="ECO:0000256" key="23">
    <source>
        <dbReference type="SAM" id="MobiDB-lite"/>
    </source>
</evidence>
<evidence type="ECO:0000256" key="4">
    <source>
        <dbReference type="ARBA" id="ARBA00018517"/>
    </source>
</evidence>
<protein>
    <recommendedName>
        <fullName evidence="4">Trimethylguanosine synthase</fullName>
    </recommendedName>
    <alternativeName>
        <fullName evidence="18">Cap-specific guanine-N(2) methyltransferase</fullName>
    </alternativeName>
    <alternativeName>
        <fullName evidence="21">Nuclear receptor coactivator 6-interacting protein</fullName>
    </alternativeName>
    <alternativeName>
        <fullName evidence="22">PRIP-interacting protein with methyltransferase motif</fullName>
    </alternativeName>
</protein>
<comment type="catalytic activity">
    <reaction evidence="16">
        <text>a 5'-end (N(2),N(7)-dimethyl 5'-triphosphoguanosine)-ribonucleoside in snRNA + S-adenosyl-L-methionine = a 5'-end (N(2),N(2),N(7)-trimethyl 5'-triphosphoguanosine)-ribonucleoside in snRNA + S-adenosyl-L-homocysteine + H(+)</text>
        <dbReference type="Rhea" id="RHEA:78479"/>
        <dbReference type="Rhea" id="RHEA-COMP:19087"/>
        <dbReference type="Rhea" id="RHEA-COMP:19089"/>
        <dbReference type="ChEBI" id="CHEBI:15378"/>
        <dbReference type="ChEBI" id="CHEBI:57856"/>
        <dbReference type="ChEBI" id="CHEBI:59789"/>
        <dbReference type="ChEBI" id="CHEBI:167623"/>
        <dbReference type="ChEBI" id="CHEBI:172880"/>
    </reaction>
    <physiologicalReaction direction="left-to-right" evidence="16">
        <dbReference type="Rhea" id="RHEA:78480"/>
    </physiologicalReaction>
</comment>
<evidence type="ECO:0000256" key="7">
    <source>
        <dbReference type="ARBA" id="ARBA00022603"/>
    </source>
</evidence>
<evidence type="ECO:0000256" key="15">
    <source>
        <dbReference type="ARBA" id="ARBA00048740"/>
    </source>
</evidence>
<evidence type="ECO:0000256" key="8">
    <source>
        <dbReference type="ARBA" id="ARBA00022679"/>
    </source>
</evidence>
<dbReference type="EMBL" id="GDJX01016974">
    <property type="protein sequence ID" value="JAT50962.1"/>
    <property type="molecule type" value="Transcribed_RNA"/>
</dbReference>
<reference evidence="24" key="1">
    <citation type="submission" date="2015-07" db="EMBL/GenBank/DDBJ databases">
        <title>Transcriptome Assembly of Anthurium amnicola.</title>
        <authorList>
            <person name="Suzuki J."/>
        </authorList>
    </citation>
    <scope>NUCLEOTIDE SEQUENCE</scope>
</reference>
<evidence type="ECO:0000256" key="10">
    <source>
        <dbReference type="ARBA" id="ARBA00023015"/>
    </source>
</evidence>
<evidence type="ECO:0000256" key="17">
    <source>
        <dbReference type="ARBA" id="ARBA00049075"/>
    </source>
</evidence>
<dbReference type="GO" id="GO:0005730">
    <property type="term" value="C:nucleolus"/>
    <property type="evidence" value="ECO:0007669"/>
    <property type="project" value="UniProtKB-SubCell"/>
</dbReference>
<evidence type="ECO:0000256" key="11">
    <source>
        <dbReference type="ARBA" id="ARBA00023163"/>
    </source>
</evidence>
<dbReference type="FunFam" id="3.40.50.150:FF:000066">
    <property type="entry name" value="Trimethylguanosine synthase 1"/>
    <property type="match status" value="1"/>
</dbReference>
<evidence type="ECO:0000256" key="6">
    <source>
        <dbReference type="ARBA" id="ARBA00022553"/>
    </source>
</evidence>
<dbReference type="GO" id="GO:0071164">
    <property type="term" value="F:RNA cap trimethylguanosine synthase activity"/>
    <property type="evidence" value="ECO:0007669"/>
    <property type="project" value="TreeGrafter"/>
</dbReference>
<dbReference type="GO" id="GO:0005737">
    <property type="term" value="C:cytoplasm"/>
    <property type="evidence" value="ECO:0007669"/>
    <property type="project" value="UniProtKB-SubCell"/>
</dbReference>
<feature type="non-terminal residue" evidence="24">
    <location>
        <position position="1"/>
    </location>
</feature>
<evidence type="ECO:0000256" key="9">
    <source>
        <dbReference type="ARBA" id="ARBA00022691"/>
    </source>
</evidence>
<sequence>ALPSRASRRLARDNPASALASSAVPSAMVPLGSRHSGVNGRRRREVGSDGETRARDEAPEEMISPRVAKYWRQRYSLFSRYDEGIAMDEEGWYSVTPEEVAARHAELCGRVGGGAAVVVDGFSGVGGNAIQFAKRGCHVVAVEIDPQKVEFARHNADVYGVEGNIDFVIGDFLRLAPSLKGDVVFLSPPWGGPAYRTIGNFTLDFLKPEDGYSIFQLAQRITPNIIMFLPRNVDLNQVEELSWLSSPPLDLEIEENYIEGNLKGITVCFGNLASASST</sequence>
<keyword evidence="11" id="KW-0804">Transcription</keyword>
<feature type="compositionally biased region" description="Basic and acidic residues" evidence="23">
    <location>
        <begin position="45"/>
        <end position="57"/>
    </location>
</feature>
<comment type="catalytic activity">
    <reaction evidence="15">
        <text>a 5'-end (N(7)-methyl 5'-triphosphoguanosine)-ribonucleoside in snoRNA + S-adenosyl-L-methionine = a 5'-end (N(2),N(7)-dimethyl 5'-triphosphoguanosine)-ribonucleoside in snoRNA + S-adenosyl-L-homocysteine + H(+)</text>
        <dbReference type="Rhea" id="RHEA:78475"/>
        <dbReference type="Rhea" id="RHEA-COMP:19086"/>
        <dbReference type="Rhea" id="RHEA-COMP:19088"/>
        <dbReference type="ChEBI" id="CHEBI:15378"/>
        <dbReference type="ChEBI" id="CHEBI:57856"/>
        <dbReference type="ChEBI" id="CHEBI:59789"/>
        <dbReference type="ChEBI" id="CHEBI:156461"/>
        <dbReference type="ChEBI" id="CHEBI:172880"/>
    </reaction>
    <physiologicalReaction direction="left-to-right" evidence="15">
        <dbReference type="Rhea" id="RHEA:78476"/>
    </physiologicalReaction>
</comment>
<keyword evidence="8" id="KW-0808">Transferase</keyword>
<dbReference type="SUPFAM" id="SSF53335">
    <property type="entry name" value="S-adenosyl-L-methionine-dependent methyltransferases"/>
    <property type="match status" value="1"/>
</dbReference>
<evidence type="ECO:0000256" key="13">
    <source>
        <dbReference type="ARBA" id="ARBA00025783"/>
    </source>
</evidence>
<keyword evidence="5" id="KW-0963">Cytoplasm</keyword>
<evidence type="ECO:0000256" key="21">
    <source>
        <dbReference type="ARBA" id="ARBA00079339"/>
    </source>
</evidence>
<evidence type="ECO:0000256" key="1">
    <source>
        <dbReference type="ARBA" id="ARBA00004408"/>
    </source>
</evidence>
<name>A0A1D1Y8J5_9ARAE</name>
<evidence type="ECO:0000256" key="16">
    <source>
        <dbReference type="ARBA" id="ARBA00048763"/>
    </source>
</evidence>
<dbReference type="AlphaFoldDB" id="A0A1D1Y8J5"/>
<accession>A0A1D1Y8J5</accession>
<dbReference type="PANTHER" id="PTHR14741">
    <property type="entry name" value="S-ADENOSYLMETHIONINE-DEPENDENT METHYLTRANSFERASE RELATED"/>
    <property type="match status" value="1"/>
</dbReference>
<dbReference type="Gene3D" id="3.40.50.150">
    <property type="entry name" value="Vaccinia Virus protein VP39"/>
    <property type="match status" value="1"/>
</dbReference>
<comment type="subunit">
    <text evidence="20">May form homooligomers. Interacts with CREBBP/CBP, EED/WAIT1, EP300/P300, NCOA6/PRIP, PPARBP/PBP and SMN.</text>
</comment>
<feature type="region of interest" description="Disordered" evidence="23">
    <location>
        <begin position="1"/>
        <end position="60"/>
    </location>
</feature>
<comment type="catalytic activity">
    <reaction evidence="17">
        <text>a 5'-end (N(7)-methyl 5'-triphosphoguanosine)-ribonucleoside in snRNA + S-adenosyl-L-methionine = a 5'-end (N(2),N(7)-dimethyl 5'-triphosphoguanosine)-ribonucleoside in snRNA + S-adenosyl-L-homocysteine + H(+)</text>
        <dbReference type="Rhea" id="RHEA:78471"/>
        <dbReference type="Rhea" id="RHEA-COMP:19085"/>
        <dbReference type="Rhea" id="RHEA-COMP:19087"/>
        <dbReference type="ChEBI" id="CHEBI:15378"/>
        <dbReference type="ChEBI" id="CHEBI:57856"/>
        <dbReference type="ChEBI" id="CHEBI:59789"/>
        <dbReference type="ChEBI" id="CHEBI:156461"/>
        <dbReference type="ChEBI" id="CHEBI:172880"/>
    </reaction>
    <physiologicalReaction direction="left-to-right" evidence="17">
        <dbReference type="Rhea" id="RHEA:78472"/>
    </physiologicalReaction>
</comment>
<evidence type="ECO:0000256" key="22">
    <source>
        <dbReference type="ARBA" id="ARBA00081504"/>
    </source>
</evidence>
<keyword evidence="6" id="KW-0597">Phosphoprotein</keyword>
<dbReference type="InterPro" id="IPR019012">
    <property type="entry name" value="RNA_cap_Gua-N2-MeTrfase"/>
</dbReference>
<keyword evidence="10" id="KW-0805">Transcription regulation</keyword>
<keyword evidence="12" id="KW-0539">Nucleus</keyword>
<dbReference type="GO" id="GO:0015030">
    <property type="term" value="C:Cajal body"/>
    <property type="evidence" value="ECO:0007669"/>
    <property type="project" value="UniProtKB-SubCell"/>
</dbReference>
<evidence type="ECO:0000256" key="3">
    <source>
        <dbReference type="ARBA" id="ARBA00004604"/>
    </source>
</evidence>
<dbReference type="Pfam" id="PF09445">
    <property type="entry name" value="Methyltransf_15"/>
    <property type="match status" value="1"/>
</dbReference>
<comment type="subcellular location">
    <subcellularLocation>
        <location evidence="2">Cytoplasm</location>
    </subcellularLocation>
    <subcellularLocation>
        <location evidence="1">Nucleus</location>
        <location evidence="1">Cajal body</location>
    </subcellularLocation>
    <subcellularLocation>
        <location evidence="3">Nucleus</location>
        <location evidence="3">Nucleolus</location>
    </subcellularLocation>
</comment>
<proteinExistence type="inferred from homology"/>
<evidence type="ECO:0000256" key="19">
    <source>
        <dbReference type="ARBA" id="ARBA00057179"/>
    </source>
</evidence>
<dbReference type="PANTHER" id="PTHR14741:SF41">
    <property type="entry name" value="TRIMETHYLGUANOSINE SYNTHASE"/>
    <property type="match status" value="1"/>
</dbReference>
<gene>
    <name evidence="24" type="primary">Tgs1_5</name>
    <name evidence="24" type="ORF">g.69644</name>
</gene>
<organism evidence="24">
    <name type="scientific">Anthurium amnicola</name>
    <dbReference type="NCBI Taxonomy" id="1678845"/>
    <lineage>
        <taxon>Eukaryota</taxon>
        <taxon>Viridiplantae</taxon>
        <taxon>Streptophyta</taxon>
        <taxon>Embryophyta</taxon>
        <taxon>Tracheophyta</taxon>
        <taxon>Spermatophyta</taxon>
        <taxon>Magnoliopsida</taxon>
        <taxon>Liliopsida</taxon>
        <taxon>Araceae</taxon>
        <taxon>Pothoideae</taxon>
        <taxon>Potheae</taxon>
        <taxon>Anthurium</taxon>
    </lineage>
</organism>
<comment type="catalytic activity">
    <reaction evidence="14">
        <text>a 5'-end (N(2),N(7)-dimethyl 5'-triphosphoguanosine)-ribonucleoside in snoRNA + S-adenosyl-L-methionine = a 5'-end (N(2),N(2),N(7)-trimethyl 5'-triphosphoguanosine)-ribonucleoside in snoRNA + S-adenosyl-L-homocysteine + H(+)</text>
        <dbReference type="Rhea" id="RHEA:78507"/>
        <dbReference type="Rhea" id="RHEA-COMP:19088"/>
        <dbReference type="Rhea" id="RHEA-COMP:19090"/>
        <dbReference type="ChEBI" id="CHEBI:15378"/>
        <dbReference type="ChEBI" id="CHEBI:57856"/>
        <dbReference type="ChEBI" id="CHEBI:59789"/>
        <dbReference type="ChEBI" id="CHEBI:167623"/>
        <dbReference type="ChEBI" id="CHEBI:172880"/>
    </reaction>
    <physiologicalReaction direction="left-to-right" evidence="14">
        <dbReference type="Rhea" id="RHEA:78508"/>
    </physiologicalReaction>
</comment>
<evidence type="ECO:0000256" key="12">
    <source>
        <dbReference type="ARBA" id="ARBA00023242"/>
    </source>
</evidence>